<dbReference type="STRING" id="1552.A7L45_07560"/>
<dbReference type="OrthoDB" id="1912336at2"/>
<reference evidence="3" key="1">
    <citation type="journal article" date="2016" name="Front. Microbiol.">
        <title>Complete Genome Sequence of Clostridium estertheticum DSM 8809, a Microbe Identified in Spoiled Vacuum Packed Beef.</title>
        <authorList>
            <person name="Yu Z."/>
            <person name="Gunn L."/>
            <person name="Brennan E."/>
            <person name="Reid R."/>
            <person name="Wall P.G."/>
            <person name="Gaora O.P."/>
            <person name="Hurley D."/>
            <person name="Bolton D."/>
            <person name="Fanning S."/>
        </authorList>
    </citation>
    <scope>NUCLEOTIDE SEQUENCE [LARGE SCALE GENOMIC DNA]</scope>
    <source>
        <strain evidence="3">DSM 8809</strain>
    </source>
</reference>
<accession>A0A1J0GEY8</accession>
<gene>
    <name evidence="2" type="ORF">A7L45_07560</name>
</gene>
<dbReference type="EMBL" id="CP015756">
    <property type="protein sequence ID" value="APC39937.1"/>
    <property type="molecule type" value="Genomic_DNA"/>
</dbReference>
<evidence type="ECO:0000313" key="3">
    <source>
        <dbReference type="Proteomes" id="UP000182569"/>
    </source>
</evidence>
<sequence length="155" mass="18119">MFDKVKKTSKKNIILSIGIILCLCIVSSYGYTKFTPRWFSSTDTYAVVKEGFLTRQGYTNELSKHMSPQVFKRINIYQYGDLNRKKPYKIDFTLKEDSRRYKNGVVYVKMIYSLKIMDLQNIQIGPKSGSHGITNTFTVKNKNGVWYIIDNWEDL</sequence>
<dbReference type="RefSeq" id="WP_071612230.1">
    <property type="nucleotide sequence ID" value="NZ_CP015756.1"/>
</dbReference>
<organism evidence="2 3">
    <name type="scientific">Clostridium estertheticum subsp. estertheticum</name>
    <dbReference type="NCBI Taxonomy" id="1552"/>
    <lineage>
        <taxon>Bacteria</taxon>
        <taxon>Bacillati</taxon>
        <taxon>Bacillota</taxon>
        <taxon>Clostridia</taxon>
        <taxon>Eubacteriales</taxon>
        <taxon>Clostridiaceae</taxon>
        <taxon>Clostridium</taxon>
    </lineage>
</organism>
<proteinExistence type="predicted"/>
<feature type="transmembrane region" description="Helical" evidence="1">
    <location>
        <begin position="12"/>
        <end position="31"/>
    </location>
</feature>
<dbReference type="AlphaFoldDB" id="A0A1J0GEY8"/>
<protein>
    <recommendedName>
        <fullName evidence="4">DUF4829 domain-containing protein</fullName>
    </recommendedName>
</protein>
<evidence type="ECO:0008006" key="4">
    <source>
        <dbReference type="Google" id="ProtNLM"/>
    </source>
</evidence>
<evidence type="ECO:0000256" key="1">
    <source>
        <dbReference type="SAM" id="Phobius"/>
    </source>
</evidence>
<dbReference type="KEGG" id="ceu:A7L45_07560"/>
<dbReference type="Proteomes" id="UP000182569">
    <property type="component" value="Chromosome"/>
</dbReference>
<name>A0A1J0GEY8_9CLOT</name>
<keyword evidence="3" id="KW-1185">Reference proteome</keyword>
<keyword evidence="1" id="KW-0812">Transmembrane</keyword>
<keyword evidence="1" id="KW-0472">Membrane</keyword>
<evidence type="ECO:0000313" key="2">
    <source>
        <dbReference type="EMBL" id="APC39937.1"/>
    </source>
</evidence>
<keyword evidence="1" id="KW-1133">Transmembrane helix</keyword>